<evidence type="ECO:0000259" key="2">
    <source>
        <dbReference type="Pfam" id="PF00561"/>
    </source>
</evidence>
<dbReference type="RefSeq" id="WP_020514067.1">
    <property type="nucleotide sequence ID" value="NZ_JBIAZU010000010.1"/>
</dbReference>
<feature type="domain" description="AB hydrolase-1" evidence="2">
    <location>
        <begin position="26"/>
        <end position="264"/>
    </location>
</feature>
<dbReference type="InterPro" id="IPR000073">
    <property type="entry name" value="AB_hydrolase_1"/>
</dbReference>
<keyword evidence="3" id="KW-0378">Hydrolase</keyword>
<evidence type="ECO:0000313" key="4">
    <source>
        <dbReference type="Proteomes" id="UP001602245"/>
    </source>
</evidence>
<dbReference type="PANTHER" id="PTHR43433">
    <property type="entry name" value="HYDROLASE, ALPHA/BETA FOLD FAMILY PROTEIN"/>
    <property type="match status" value="1"/>
</dbReference>
<dbReference type="EMBL" id="JBIAZU010000010">
    <property type="protein sequence ID" value="MFF5297227.1"/>
    <property type="molecule type" value="Genomic_DNA"/>
</dbReference>
<dbReference type="PANTHER" id="PTHR43433:SF4">
    <property type="entry name" value="NON-HEME CHLOROPEROXIDASE-RELATED"/>
    <property type="match status" value="1"/>
</dbReference>
<protein>
    <submittedName>
        <fullName evidence="3">Alpha/beta fold hydrolase</fullName>
    </submittedName>
</protein>
<proteinExistence type="predicted"/>
<keyword evidence="4" id="KW-1185">Reference proteome</keyword>
<dbReference type="InterPro" id="IPR050471">
    <property type="entry name" value="AB_hydrolase"/>
</dbReference>
<evidence type="ECO:0000256" key="1">
    <source>
        <dbReference type="ARBA" id="ARBA00022559"/>
    </source>
</evidence>
<keyword evidence="1" id="KW-0560">Oxidoreductase</keyword>
<dbReference type="Pfam" id="PF00561">
    <property type="entry name" value="Abhydrolase_1"/>
    <property type="match status" value="1"/>
</dbReference>
<sequence>MPFVTVGQENSGPISIYYEDHGAGRPVVLAHGWPLSGASWERQVVALLNAGFRVITYDRRGFGASSRPATGYDYDTLVADLDTLMTELDLRDATLVGFSMGGGEVARYVGTHGVDRLASVVFMSAVPPFLLHTDDNPEGAPPELFSGLQAQIAADRPGWLSHLFQDFYNADVFGGTRISDAAIQSSWNIAAAGSAIGTWELVTSFSHTDFRDDLATVTVPTLVIHGDADRIVPFEISGRRTHEMIPGSRLEVIAGAPHGMGWTHADEVNKVLINFLAE</sequence>
<keyword evidence="1" id="KW-0575">Peroxidase</keyword>
<dbReference type="SUPFAM" id="SSF53474">
    <property type="entry name" value="alpha/beta-Hydrolases"/>
    <property type="match status" value="1"/>
</dbReference>
<dbReference type="InterPro" id="IPR029058">
    <property type="entry name" value="AB_hydrolase_fold"/>
</dbReference>
<dbReference type="Gene3D" id="3.40.50.1820">
    <property type="entry name" value="alpha/beta hydrolase"/>
    <property type="match status" value="1"/>
</dbReference>
<dbReference type="PRINTS" id="PR00412">
    <property type="entry name" value="EPOXHYDRLASE"/>
</dbReference>
<evidence type="ECO:0000313" key="3">
    <source>
        <dbReference type="EMBL" id="MFF5297227.1"/>
    </source>
</evidence>
<dbReference type="PRINTS" id="PR00111">
    <property type="entry name" value="ABHYDROLASE"/>
</dbReference>
<dbReference type="InterPro" id="IPR000639">
    <property type="entry name" value="Epox_hydrolase-like"/>
</dbReference>
<dbReference type="Proteomes" id="UP001602245">
    <property type="component" value="Unassembled WGS sequence"/>
</dbReference>
<organism evidence="3 4">
    <name type="scientific">Paractinoplanes globisporus</name>
    <dbReference type="NCBI Taxonomy" id="113565"/>
    <lineage>
        <taxon>Bacteria</taxon>
        <taxon>Bacillati</taxon>
        <taxon>Actinomycetota</taxon>
        <taxon>Actinomycetes</taxon>
        <taxon>Micromonosporales</taxon>
        <taxon>Micromonosporaceae</taxon>
        <taxon>Paractinoplanes</taxon>
    </lineage>
</organism>
<comment type="caution">
    <text evidence="3">The sequence shown here is derived from an EMBL/GenBank/DDBJ whole genome shotgun (WGS) entry which is preliminary data.</text>
</comment>
<gene>
    <name evidence="3" type="ORF">ACFY35_48015</name>
</gene>
<reference evidence="3 4" key="1">
    <citation type="submission" date="2024-10" db="EMBL/GenBank/DDBJ databases">
        <title>The Natural Products Discovery Center: Release of the First 8490 Sequenced Strains for Exploring Actinobacteria Biosynthetic Diversity.</title>
        <authorList>
            <person name="Kalkreuter E."/>
            <person name="Kautsar S.A."/>
            <person name="Yang D."/>
            <person name="Bader C.D."/>
            <person name="Teijaro C.N."/>
            <person name="Fluegel L."/>
            <person name="Davis C.M."/>
            <person name="Simpson J.R."/>
            <person name="Lauterbach L."/>
            <person name="Steele A.D."/>
            <person name="Gui C."/>
            <person name="Meng S."/>
            <person name="Li G."/>
            <person name="Viehrig K."/>
            <person name="Ye F."/>
            <person name="Su P."/>
            <person name="Kiefer A.F."/>
            <person name="Nichols A."/>
            <person name="Cepeda A.J."/>
            <person name="Yan W."/>
            <person name="Fan B."/>
            <person name="Jiang Y."/>
            <person name="Adhikari A."/>
            <person name="Zheng C.-J."/>
            <person name="Schuster L."/>
            <person name="Cowan T.M."/>
            <person name="Smanski M.J."/>
            <person name="Chevrette M.G."/>
            <person name="De Carvalho L.P.S."/>
            <person name="Shen B."/>
        </authorList>
    </citation>
    <scope>NUCLEOTIDE SEQUENCE [LARGE SCALE GENOMIC DNA]</scope>
    <source>
        <strain evidence="3 4">NPDC000087</strain>
    </source>
</reference>
<accession>A0ABW6WY59</accession>
<name>A0ABW6WY59_9ACTN</name>
<dbReference type="GO" id="GO:0016787">
    <property type="term" value="F:hydrolase activity"/>
    <property type="evidence" value="ECO:0007669"/>
    <property type="project" value="UniProtKB-KW"/>
</dbReference>